<dbReference type="RefSeq" id="WP_091134491.1">
    <property type="nucleotide sequence ID" value="NZ_FMVJ01000006.1"/>
</dbReference>
<reference evidence="2 3" key="1">
    <citation type="submission" date="2016-10" db="EMBL/GenBank/DDBJ databases">
        <authorList>
            <person name="de Groot N.N."/>
        </authorList>
    </citation>
    <scope>NUCLEOTIDE SEQUENCE [LARGE SCALE GENOMIC DNA]</scope>
    <source>
        <strain evidence="2 3">CGMCC 1.7666</strain>
    </source>
</reference>
<protein>
    <submittedName>
        <fullName evidence="2">Uncharacterized protein</fullName>
    </submittedName>
</protein>
<evidence type="ECO:0000313" key="2">
    <source>
        <dbReference type="EMBL" id="SCY79391.1"/>
    </source>
</evidence>
<feature type="transmembrane region" description="Helical" evidence="1">
    <location>
        <begin position="13"/>
        <end position="35"/>
    </location>
</feature>
<organism evidence="2 3">
    <name type="scientific">Microvirga guangxiensis</name>
    <dbReference type="NCBI Taxonomy" id="549386"/>
    <lineage>
        <taxon>Bacteria</taxon>
        <taxon>Pseudomonadati</taxon>
        <taxon>Pseudomonadota</taxon>
        <taxon>Alphaproteobacteria</taxon>
        <taxon>Hyphomicrobiales</taxon>
        <taxon>Methylobacteriaceae</taxon>
        <taxon>Microvirga</taxon>
    </lineage>
</organism>
<keyword evidence="3" id="KW-1185">Reference proteome</keyword>
<name>A0A1G5IUI3_9HYPH</name>
<gene>
    <name evidence="2" type="ORF">SAMN02927923_02305</name>
</gene>
<accession>A0A1G5IUI3</accession>
<keyword evidence="1" id="KW-0812">Transmembrane</keyword>
<proteinExistence type="predicted"/>
<sequence length="341" mass="38472">MATEHSEHAWRRVAVWGVCSTIAFFVFVVAALYLIDPYDTGRSPLAREPWLKGQRTGDATASVGRNPKFTGAIIGNSTIALIRPARLTEQTGIPFAQLSMPAAPVRGQLTMLDWFARHHQGRTEAVIMTIDRGTWCTRDPNLPTEKPFQVWLYSRSTMEYLQGLVRLSSLEQAARSFTTSRSTKVTSDDGFWDYEPMYEPLMRNPARRRELLFAKADDRSGNVVDPFPGADALEAQLKTLPADTTVILAMPPVFSALQPAPGTPRYASIQACRKRFHDIAARRPGTMLVDWWDDRPEFKDTNLFIDQIHIRRALADRFEEALIVALRRVQTSGSDLPVRRL</sequence>
<evidence type="ECO:0000313" key="3">
    <source>
        <dbReference type="Proteomes" id="UP000199569"/>
    </source>
</evidence>
<evidence type="ECO:0000256" key="1">
    <source>
        <dbReference type="SAM" id="Phobius"/>
    </source>
</evidence>
<dbReference type="AlphaFoldDB" id="A0A1G5IUI3"/>
<dbReference type="EMBL" id="FMVJ01000006">
    <property type="protein sequence ID" value="SCY79391.1"/>
    <property type="molecule type" value="Genomic_DNA"/>
</dbReference>
<dbReference type="Proteomes" id="UP000199569">
    <property type="component" value="Unassembled WGS sequence"/>
</dbReference>
<dbReference type="OrthoDB" id="8163591at2"/>
<keyword evidence="1" id="KW-1133">Transmembrane helix</keyword>
<keyword evidence="1" id="KW-0472">Membrane</keyword>